<dbReference type="PANTHER" id="PTHR10342">
    <property type="entry name" value="ARYLSULFATASE"/>
    <property type="match status" value="1"/>
</dbReference>
<dbReference type="Gene3D" id="3.30.1120.10">
    <property type="match status" value="1"/>
</dbReference>
<comment type="cofactor">
    <cofactor evidence="1">
        <name>Ca(2+)</name>
        <dbReference type="ChEBI" id="CHEBI:29108"/>
    </cofactor>
</comment>
<reference evidence="9" key="1">
    <citation type="submission" date="2022-03" db="EMBL/GenBank/DDBJ databases">
        <authorList>
            <person name="Lindestad O."/>
        </authorList>
    </citation>
    <scope>NUCLEOTIDE SEQUENCE</scope>
</reference>
<proteinExistence type="inferred from homology"/>
<sequence length="464" mass="51612">MLNFYNLFFLLVVCECGTVPPNIVLIVADDLGWNDVGYHGSNQIPTPNIDALAGGGLQLHNYYVTPICTPSRAALMTGKYPIHTGMQHTVLFGAEPRGLPLSEKLLPQYLKDLGYKTHLVGKWHLGSYKKEYLPMYRGFDSHVGFWTGKIDMYDHTNQEKGQWGFDFRRAVLTKLDESVGKVMEALEGKGLLENSIVIFTTDNGGPAEGFNDNAASNYPLRGVKNTLWEGGVRGAGLIWSPLIEKKSRVARQRFHLVDWLPTLLSAAGANVSSLPLIDGVDQWDSLSKDLEASRTSIVHNIDDIYGSAAITVGKWKLHKGTNYGGAWDYWYGPAGREGAYDVTRVQTSLAGVALSRMGLMPDKEKILALREEATIKCDRKNQIICNPLKAPCLYDIEDDPCEMKNLANQEPSVVAQLLEELAKVNRTVVHPNNKPIDPTGNPMYWGYVFTNFGDYKNPPLNIEY</sequence>
<organism evidence="9 10">
    <name type="scientific">Pararge aegeria aegeria</name>
    <dbReference type="NCBI Taxonomy" id="348720"/>
    <lineage>
        <taxon>Eukaryota</taxon>
        <taxon>Metazoa</taxon>
        <taxon>Ecdysozoa</taxon>
        <taxon>Arthropoda</taxon>
        <taxon>Hexapoda</taxon>
        <taxon>Insecta</taxon>
        <taxon>Pterygota</taxon>
        <taxon>Neoptera</taxon>
        <taxon>Endopterygota</taxon>
        <taxon>Lepidoptera</taxon>
        <taxon>Glossata</taxon>
        <taxon>Ditrysia</taxon>
        <taxon>Papilionoidea</taxon>
        <taxon>Nymphalidae</taxon>
        <taxon>Satyrinae</taxon>
        <taxon>Satyrini</taxon>
        <taxon>Parargina</taxon>
        <taxon>Pararge</taxon>
    </lineage>
</organism>
<keyword evidence="10" id="KW-1185">Reference proteome</keyword>
<keyword evidence="3" id="KW-0479">Metal-binding</keyword>
<dbReference type="PROSITE" id="PS00149">
    <property type="entry name" value="SULFATASE_2"/>
    <property type="match status" value="1"/>
</dbReference>
<evidence type="ECO:0000256" key="2">
    <source>
        <dbReference type="ARBA" id="ARBA00008779"/>
    </source>
</evidence>
<keyword evidence="5" id="KW-0106">Calcium</keyword>
<comment type="similarity">
    <text evidence="2">Belongs to the sulfatase family.</text>
</comment>
<dbReference type="GO" id="GO:0046872">
    <property type="term" value="F:metal ion binding"/>
    <property type="evidence" value="ECO:0007669"/>
    <property type="project" value="UniProtKB-KW"/>
</dbReference>
<dbReference type="InterPro" id="IPR017850">
    <property type="entry name" value="Alkaline_phosphatase_core_sf"/>
</dbReference>
<evidence type="ECO:0000259" key="8">
    <source>
        <dbReference type="Pfam" id="PF00884"/>
    </source>
</evidence>
<accession>A0A8S4SJ58</accession>
<evidence type="ECO:0000256" key="7">
    <source>
        <dbReference type="SAM" id="SignalP"/>
    </source>
</evidence>
<evidence type="ECO:0000313" key="9">
    <source>
        <dbReference type="EMBL" id="CAH2260476.1"/>
    </source>
</evidence>
<keyword evidence="7" id="KW-0732">Signal</keyword>
<protein>
    <submittedName>
        <fullName evidence="9">Jg18238 protein</fullName>
    </submittedName>
</protein>
<feature type="chain" id="PRO_5035761200" evidence="7">
    <location>
        <begin position="17"/>
        <end position="464"/>
    </location>
</feature>
<dbReference type="GO" id="GO:0008484">
    <property type="term" value="F:sulfuric ester hydrolase activity"/>
    <property type="evidence" value="ECO:0007669"/>
    <property type="project" value="InterPro"/>
</dbReference>
<evidence type="ECO:0000256" key="1">
    <source>
        <dbReference type="ARBA" id="ARBA00001913"/>
    </source>
</evidence>
<evidence type="ECO:0000256" key="3">
    <source>
        <dbReference type="ARBA" id="ARBA00022723"/>
    </source>
</evidence>
<feature type="domain" description="Sulfatase N-terminal" evidence="8">
    <location>
        <begin position="172"/>
        <end position="269"/>
    </location>
</feature>
<dbReference type="SUPFAM" id="SSF53649">
    <property type="entry name" value="Alkaline phosphatase-like"/>
    <property type="match status" value="1"/>
</dbReference>
<dbReference type="InterPro" id="IPR024607">
    <property type="entry name" value="Sulfatase_CS"/>
</dbReference>
<evidence type="ECO:0000256" key="6">
    <source>
        <dbReference type="ARBA" id="ARBA00023180"/>
    </source>
</evidence>
<dbReference type="Pfam" id="PF00884">
    <property type="entry name" value="Sulfatase"/>
    <property type="match status" value="2"/>
</dbReference>
<dbReference type="OrthoDB" id="103349at2759"/>
<dbReference type="CDD" id="cd16029">
    <property type="entry name" value="4-S"/>
    <property type="match status" value="1"/>
</dbReference>
<feature type="domain" description="Sulfatase N-terminal" evidence="8">
    <location>
        <begin position="21"/>
        <end position="159"/>
    </location>
</feature>
<comment type="caution">
    <text evidence="9">The sequence shown here is derived from an EMBL/GenBank/DDBJ whole genome shotgun (WGS) entry which is preliminary data.</text>
</comment>
<gene>
    <name evidence="9" type="primary">jg18238</name>
    <name evidence="9" type="ORF">PAEG_LOCUS23729</name>
</gene>
<feature type="signal peptide" evidence="7">
    <location>
        <begin position="1"/>
        <end position="16"/>
    </location>
</feature>
<dbReference type="PANTHER" id="PTHR10342:SF273">
    <property type="entry name" value="RE14504P"/>
    <property type="match status" value="1"/>
</dbReference>
<dbReference type="InterPro" id="IPR000917">
    <property type="entry name" value="Sulfatase_N"/>
</dbReference>
<keyword evidence="4" id="KW-0378">Hydrolase</keyword>
<dbReference type="Gene3D" id="3.40.720.10">
    <property type="entry name" value="Alkaline Phosphatase, subunit A"/>
    <property type="match status" value="2"/>
</dbReference>
<dbReference type="EMBL" id="CAKXAJ010026167">
    <property type="protein sequence ID" value="CAH2260476.1"/>
    <property type="molecule type" value="Genomic_DNA"/>
</dbReference>
<name>A0A8S4SJ58_9NEOP</name>
<keyword evidence="6" id="KW-0325">Glycoprotein</keyword>
<dbReference type="AlphaFoldDB" id="A0A8S4SJ58"/>
<evidence type="ECO:0000256" key="4">
    <source>
        <dbReference type="ARBA" id="ARBA00022801"/>
    </source>
</evidence>
<dbReference type="PROSITE" id="PS00523">
    <property type="entry name" value="SULFATASE_1"/>
    <property type="match status" value="1"/>
</dbReference>
<evidence type="ECO:0000256" key="5">
    <source>
        <dbReference type="ARBA" id="ARBA00022837"/>
    </source>
</evidence>
<dbReference type="InterPro" id="IPR047115">
    <property type="entry name" value="ARSB"/>
</dbReference>
<evidence type="ECO:0000313" key="10">
    <source>
        <dbReference type="Proteomes" id="UP000838756"/>
    </source>
</evidence>
<dbReference type="Proteomes" id="UP000838756">
    <property type="component" value="Unassembled WGS sequence"/>
</dbReference>